<dbReference type="EMBL" id="JAPWDO010000002">
    <property type="protein sequence ID" value="KAJ5483165.1"/>
    <property type="molecule type" value="Genomic_DNA"/>
</dbReference>
<name>A0A9W9X3Z7_9EURO</name>
<dbReference type="Proteomes" id="UP001147760">
    <property type="component" value="Unassembled WGS sequence"/>
</dbReference>
<protein>
    <submittedName>
        <fullName evidence="2">Uncharacterized protein</fullName>
    </submittedName>
</protein>
<keyword evidence="3" id="KW-1185">Reference proteome</keyword>
<gene>
    <name evidence="2" type="ORF">N7530_002411</name>
</gene>
<evidence type="ECO:0000256" key="1">
    <source>
        <dbReference type="SAM" id="MobiDB-lite"/>
    </source>
</evidence>
<reference evidence="2" key="2">
    <citation type="journal article" date="2023" name="IMA Fungus">
        <title>Comparative genomic study of the Penicillium genus elucidates a diverse pangenome and 15 lateral gene transfer events.</title>
        <authorList>
            <person name="Petersen C."/>
            <person name="Sorensen T."/>
            <person name="Nielsen M.R."/>
            <person name="Sondergaard T.E."/>
            <person name="Sorensen J.L."/>
            <person name="Fitzpatrick D.A."/>
            <person name="Frisvad J.C."/>
            <person name="Nielsen K.L."/>
        </authorList>
    </citation>
    <scope>NUCLEOTIDE SEQUENCE</scope>
    <source>
        <strain evidence="2">IBT 17660</strain>
    </source>
</reference>
<feature type="compositionally biased region" description="Basic residues" evidence="1">
    <location>
        <begin position="63"/>
        <end position="77"/>
    </location>
</feature>
<evidence type="ECO:0000313" key="3">
    <source>
        <dbReference type="Proteomes" id="UP001147760"/>
    </source>
</evidence>
<feature type="region of interest" description="Disordered" evidence="1">
    <location>
        <begin position="47"/>
        <end position="77"/>
    </location>
</feature>
<proteinExistence type="predicted"/>
<organism evidence="2 3">
    <name type="scientific">Penicillium desertorum</name>
    <dbReference type="NCBI Taxonomy" id="1303715"/>
    <lineage>
        <taxon>Eukaryota</taxon>
        <taxon>Fungi</taxon>
        <taxon>Dikarya</taxon>
        <taxon>Ascomycota</taxon>
        <taxon>Pezizomycotina</taxon>
        <taxon>Eurotiomycetes</taxon>
        <taxon>Eurotiomycetidae</taxon>
        <taxon>Eurotiales</taxon>
        <taxon>Aspergillaceae</taxon>
        <taxon>Penicillium</taxon>
    </lineage>
</organism>
<dbReference type="OrthoDB" id="4493010at2759"/>
<sequence>MDENLRQHYLGKVADLCNCLAAGKGDTISGVDGRQLLERYLLKGNSKMADPCSTTAPGELYNSRRKRGSRSRSRTEK</sequence>
<comment type="caution">
    <text evidence="2">The sequence shown here is derived from an EMBL/GenBank/DDBJ whole genome shotgun (WGS) entry which is preliminary data.</text>
</comment>
<dbReference type="AlphaFoldDB" id="A0A9W9X3Z7"/>
<accession>A0A9W9X3Z7</accession>
<reference evidence="2" key="1">
    <citation type="submission" date="2022-12" db="EMBL/GenBank/DDBJ databases">
        <authorList>
            <person name="Petersen C."/>
        </authorList>
    </citation>
    <scope>NUCLEOTIDE SEQUENCE</scope>
    <source>
        <strain evidence="2">IBT 17660</strain>
    </source>
</reference>
<evidence type="ECO:0000313" key="2">
    <source>
        <dbReference type="EMBL" id="KAJ5483165.1"/>
    </source>
</evidence>